<dbReference type="EMBL" id="CASHTH010000238">
    <property type="protein sequence ID" value="CAI7995135.1"/>
    <property type="molecule type" value="Genomic_DNA"/>
</dbReference>
<sequence>MTLRVTLSNDVADYLERQSQALNKPCDQIADELLRRVMSSEAEAMGAATMDESGDSELTGECLNQTLDELYVDDYFEKMRQ</sequence>
<keyword evidence="2" id="KW-1185">Reference proteome</keyword>
<evidence type="ECO:0000313" key="2">
    <source>
        <dbReference type="Proteomes" id="UP001174909"/>
    </source>
</evidence>
<organism evidence="1 2">
    <name type="scientific">Geodia barretti</name>
    <name type="common">Barrett's horny sponge</name>
    <dbReference type="NCBI Taxonomy" id="519541"/>
    <lineage>
        <taxon>Eukaryota</taxon>
        <taxon>Metazoa</taxon>
        <taxon>Porifera</taxon>
        <taxon>Demospongiae</taxon>
        <taxon>Heteroscleromorpha</taxon>
        <taxon>Tetractinellida</taxon>
        <taxon>Astrophorina</taxon>
        <taxon>Geodiidae</taxon>
        <taxon>Geodia</taxon>
    </lineage>
</organism>
<protein>
    <submittedName>
        <fullName evidence="1">Uncharacterized protein</fullName>
    </submittedName>
</protein>
<dbReference type="Proteomes" id="UP001174909">
    <property type="component" value="Unassembled WGS sequence"/>
</dbReference>
<comment type="caution">
    <text evidence="1">The sequence shown here is derived from an EMBL/GenBank/DDBJ whole genome shotgun (WGS) entry which is preliminary data.</text>
</comment>
<name>A0AA35QXV2_GEOBA</name>
<proteinExistence type="predicted"/>
<gene>
    <name evidence="1" type="ORF">GBAR_LOCUS1634</name>
</gene>
<evidence type="ECO:0000313" key="1">
    <source>
        <dbReference type="EMBL" id="CAI7995135.1"/>
    </source>
</evidence>
<dbReference type="AlphaFoldDB" id="A0AA35QXV2"/>
<reference evidence="1" key="1">
    <citation type="submission" date="2023-03" db="EMBL/GenBank/DDBJ databases">
        <authorList>
            <person name="Steffen K."/>
            <person name="Cardenas P."/>
        </authorList>
    </citation>
    <scope>NUCLEOTIDE SEQUENCE</scope>
</reference>
<accession>A0AA35QXV2</accession>